<evidence type="ECO:0000313" key="3">
    <source>
        <dbReference type="Proteomes" id="UP000464468"/>
    </source>
</evidence>
<dbReference type="PANTHER" id="PTHR22946:SF0">
    <property type="entry name" value="DIENELACTONE HYDROLASE DOMAIN-CONTAINING PROTEIN"/>
    <property type="match status" value="1"/>
</dbReference>
<dbReference type="RefSeq" id="WP_160592850.1">
    <property type="nucleotide sequence ID" value="NZ_CP047895.1"/>
</dbReference>
<dbReference type="Proteomes" id="UP000464468">
    <property type="component" value="Chromosome"/>
</dbReference>
<proteinExistence type="predicted"/>
<dbReference type="KEGG" id="schy:GVO57_08950"/>
<dbReference type="Gene3D" id="3.40.50.1820">
    <property type="entry name" value="alpha/beta hydrolase"/>
    <property type="match status" value="1"/>
</dbReference>
<dbReference type="AlphaFoldDB" id="A0A7Z2NW76"/>
<dbReference type="Pfam" id="PF01738">
    <property type="entry name" value="DLH"/>
    <property type="match status" value="1"/>
</dbReference>
<organism evidence="2 3">
    <name type="scientific">Sphingomonas changnyeongensis</name>
    <dbReference type="NCBI Taxonomy" id="2698679"/>
    <lineage>
        <taxon>Bacteria</taxon>
        <taxon>Pseudomonadati</taxon>
        <taxon>Pseudomonadota</taxon>
        <taxon>Alphaproteobacteria</taxon>
        <taxon>Sphingomonadales</taxon>
        <taxon>Sphingomonadaceae</taxon>
        <taxon>Sphingomonas</taxon>
    </lineage>
</organism>
<dbReference type="InterPro" id="IPR029058">
    <property type="entry name" value="AB_hydrolase_fold"/>
</dbReference>
<dbReference type="SUPFAM" id="SSF53474">
    <property type="entry name" value="alpha/beta-Hydrolases"/>
    <property type="match status" value="1"/>
</dbReference>
<keyword evidence="3" id="KW-1185">Reference proteome</keyword>
<dbReference type="GO" id="GO:0016787">
    <property type="term" value="F:hydrolase activity"/>
    <property type="evidence" value="ECO:0007669"/>
    <property type="project" value="InterPro"/>
</dbReference>
<dbReference type="InterPro" id="IPR050261">
    <property type="entry name" value="FrsA_esterase"/>
</dbReference>
<sequence>MIETADYPAGGLICQASVARPEGAGPFPAVMIAPTIRGPSALERQVAERLAGLGYMAVLIDVYGKEQQDLAPDQARAQMDALLADRALLRARLLAALAFVQGLDGVDPARIAVIGYCFGGLCALDIARTGTDAILGAVSLHGVFAPPGLGPQAPITAKLLVLHGWDDPLATPDDVLCLTRELTGAGADWQLHAYGHVGHAFTNPAASSPGLAYDAAADRRSFAALTGFLAEIFA</sequence>
<name>A0A7Z2NW76_9SPHN</name>
<accession>A0A7Z2NW76</accession>
<dbReference type="EMBL" id="CP047895">
    <property type="protein sequence ID" value="QHL90920.1"/>
    <property type="molecule type" value="Genomic_DNA"/>
</dbReference>
<protein>
    <recommendedName>
        <fullName evidence="1">Dienelactone hydrolase domain-containing protein</fullName>
    </recommendedName>
</protein>
<dbReference type="InterPro" id="IPR002925">
    <property type="entry name" value="Dienelactn_hydro"/>
</dbReference>
<evidence type="ECO:0000313" key="2">
    <source>
        <dbReference type="EMBL" id="QHL90920.1"/>
    </source>
</evidence>
<gene>
    <name evidence="2" type="ORF">GVO57_08950</name>
</gene>
<reference evidence="2 3" key="1">
    <citation type="submission" date="2020-01" db="EMBL/GenBank/DDBJ databases">
        <title>Sphingomonas sp. C33 whole genome sequece.</title>
        <authorList>
            <person name="Park C."/>
        </authorList>
    </citation>
    <scope>NUCLEOTIDE SEQUENCE [LARGE SCALE GENOMIC DNA]</scope>
    <source>
        <strain evidence="2 3">C33</strain>
    </source>
</reference>
<evidence type="ECO:0000259" key="1">
    <source>
        <dbReference type="Pfam" id="PF01738"/>
    </source>
</evidence>
<dbReference type="PANTHER" id="PTHR22946">
    <property type="entry name" value="DIENELACTONE HYDROLASE DOMAIN-CONTAINING PROTEIN-RELATED"/>
    <property type="match status" value="1"/>
</dbReference>
<feature type="domain" description="Dienelactone hydrolase" evidence="1">
    <location>
        <begin position="15"/>
        <end position="232"/>
    </location>
</feature>